<proteinExistence type="predicted"/>
<dbReference type="EMBL" id="BSXW01000648">
    <property type="protein sequence ID" value="GMF27156.1"/>
    <property type="molecule type" value="Genomic_DNA"/>
</dbReference>
<gene>
    <name evidence="1" type="ORF">Plil01_001134100</name>
</gene>
<dbReference type="Proteomes" id="UP001165083">
    <property type="component" value="Unassembled WGS sequence"/>
</dbReference>
<dbReference type="AlphaFoldDB" id="A0A9W6U747"/>
<reference evidence="1" key="1">
    <citation type="submission" date="2023-04" db="EMBL/GenBank/DDBJ databases">
        <title>Phytophthora lilii NBRC 32176.</title>
        <authorList>
            <person name="Ichikawa N."/>
            <person name="Sato H."/>
            <person name="Tonouchi N."/>
        </authorList>
    </citation>
    <scope>NUCLEOTIDE SEQUENCE</scope>
    <source>
        <strain evidence="1">NBRC 32176</strain>
    </source>
</reference>
<organism evidence="1 2">
    <name type="scientific">Phytophthora lilii</name>
    <dbReference type="NCBI Taxonomy" id="2077276"/>
    <lineage>
        <taxon>Eukaryota</taxon>
        <taxon>Sar</taxon>
        <taxon>Stramenopiles</taxon>
        <taxon>Oomycota</taxon>
        <taxon>Peronosporomycetes</taxon>
        <taxon>Peronosporales</taxon>
        <taxon>Peronosporaceae</taxon>
        <taxon>Phytophthora</taxon>
    </lineage>
</organism>
<evidence type="ECO:0000313" key="1">
    <source>
        <dbReference type="EMBL" id="GMF27156.1"/>
    </source>
</evidence>
<sequence>MASKTSKLGAHGKKYADPLMVVVPAVWFRLVDLGSRKPFPTNWLRLTEHTLVAVLQEKVITKYGIKEIENSVLNVFVNEVAYNSRKKMDMTNRLGEYGSKCADPIIVEVPAVWVRLVDSGNGKALLTISLPLPKWTTVGGLQEAVITKCGIKGIESSVLERVCQRRLPRCSCSPKRMSLLSSMQLLNLGGDEDNFVVVAVPQNMGSERVWSIRIDQGYAEDVQQYQNTADRLKDANEVETMETAIKQVLELLTKKAFVVLENSSGTGKTQMAFNL</sequence>
<comment type="caution">
    <text evidence="1">The sequence shown here is derived from an EMBL/GenBank/DDBJ whole genome shotgun (WGS) entry which is preliminary data.</text>
</comment>
<name>A0A9W6U747_9STRA</name>
<keyword evidence="2" id="KW-1185">Reference proteome</keyword>
<protein>
    <submittedName>
        <fullName evidence="1">Unnamed protein product</fullName>
    </submittedName>
</protein>
<evidence type="ECO:0000313" key="2">
    <source>
        <dbReference type="Proteomes" id="UP001165083"/>
    </source>
</evidence>
<accession>A0A9W6U747</accession>
<dbReference type="OrthoDB" id="116699at2759"/>